<dbReference type="PRINTS" id="PR00344">
    <property type="entry name" value="BCTRLSENSOR"/>
</dbReference>
<dbReference type="CDD" id="cd00082">
    <property type="entry name" value="HisKA"/>
    <property type="match status" value="1"/>
</dbReference>
<dbReference type="Pfam" id="PF02518">
    <property type="entry name" value="HATPase_c"/>
    <property type="match status" value="1"/>
</dbReference>
<dbReference type="InterPro" id="IPR036097">
    <property type="entry name" value="HisK_dim/P_sf"/>
</dbReference>
<dbReference type="GO" id="GO:0032259">
    <property type="term" value="P:methylation"/>
    <property type="evidence" value="ECO:0007669"/>
    <property type="project" value="UniProtKB-KW"/>
</dbReference>
<dbReference type="CDD" id="cd00075">
    <property type="entry name" value="HATPase"/>
    <property type="match status" value="1"/>
</dbReference>
<dbReference type="GO" id="GO:0000155">
    <property type="term" value="F:phosphorelay sensor kinase activity"/>
    <property type="evidence" value="ECO:0007669"/>
    <property type="project" value="InterPro"/>
</dbReference>
<dbReference type="InterPro" id="IPR001789">
    <property type="entry name" value="Sig_transdc_resp-reg_receiver"/>
</dbReference>
<keyword evidence="7" id="KW-0808">Transferase</keyword>
<dbReference type="InterPro" id="IPR005467">
    <property type="entry name" value="His_kinase_dom"/>
</dbReference>
<evidence type="ECO:0000259" key="5">
    <source>
        <dbReference type="PROSITE" id="PS50109"/>
    </source>
</evidence>
<dbReference type="EC" id="2.7.13.3" evidence="2"/>
<dbReference type="InterPro" id="IPR004358">
    <property type="entry name" value="Sig_transdc_His_kin-like_C"/>
</dbReference>
<dbReference type="RefSeq" id="WP_053232363.1">
    <property type="nucleotide sequence ID" value="NZ_CP011125.1"/>
</dbReference>
<protein>
    <recommendedName>
        <fullName evidence="2">histidine kinase</fullName>
        <ecNumber evidence="2">2.7.13.3</ecNumber>
    </recommendedName>
</protein>
<dbReference type="EMBL" id="CP011125">
    <property type="protein sequence ID" value="AKF05092.1"/>
    <property type="molecule type" value="Genomic_DNA"/>
</dbReference>
<name>A0A0F6W1K3_9BACT</name>
<dbReference type="Gene3D" id="3.40.50.2300">
    <property type="match status" value="2"/>
</dbReference>
<evidence type="ECO:0000256" key="1">
    <source>
        <dbReference type="ARBA" id="ARBA00000085"/>
    </source>
</evidence>
<dbReference type="SUPFAM" id="SSF55874">
    <property type="entry name" value="ATPase domain of HSP90 chaperone/DNA topoisomerase II/histidine kinase"/>
    <property type="match status" value="1"/>
</dbReference>
<proteinExistence type="predicted"/>
<keyword evidence="3 4" id="KW-0597">Phosphoprotein</keyword>
<feature type="domain" description="Response regulatory" evidence="6">
    <location>
        <begin position="398"/>
        <end position="516"/>
    </location>
</feature>
<evidence type="ECO:0000313" key="7">
    <source>
        <dbReference type="EMBL" id="AKF05092.1"/>
    </source>
</evidence>
<dbReference type="KEGG" id="samy:DB32_002241"/>
<dbReference type="InterPro" id="IPR003661">
    <property type="entry name" value="HisK_dim/P_dom"/>
</dbReference>
<dbReference type="GO" id="GO:0008168">
    <property type="term" value="F:methyltransferase activity"/>
    <property type="evidence" value="ECO:0007669"/>
    <property type="project" value="UniProtKB-KW"/>
</dbReference>
<dbReference type="AlphaFoldDB" id="A0A0F6W1K3"/>
<dbReference type="PANTHER" id="PTHR43547:SF2">
    <property type="entry name" value="HYBRID SIGNAL TRANSDUCTION HISTIDINE KINASE C"/>
    <property type="match status" value="1"/>
</dbReference>
<dbReference type="SMART" id="SM00387">
    <property type="entry name" value="HATPase_c"/>
    <property type="match status" value="1"/>
</dbReference>
<keyword evidence="8" id="KW-1185">Reference proteome</keyword>
<comment type="catalytic activity">
    <reaction evidence="1">
        <text>ATP + protein L-histidine = ADP + protein N-phospho-L-histidine.</text>
        <dbReference type="EC" id="2.7.13.3"/>
    </reaction>
</comment>
<evidence type="ECO:0000313" key="8">
    <source>
        <dbReference type="Proteomes" id="UP000034883"/>
    </source>
</evidence>
<feature type="domain" description="Response regulatory" evidence="6">
    <location>
        <begin position="9"/>
        <end position="127"/>
    </location>
</feature>
<feature type="modified residue" description="4-aspartylphosphate" evidence="4">
    <location>
        <position position="59"/>
    </location>
</feature>
<evidence type="ECO:0000259" key="6">
    <source>
        <dbReference type="PROSITE" id="PS50110"/>
    </source>
</evidence>
<dbReference type="OrthoDB" id="9768069at2"/>
<dbReference type="PROSITE" id="PS50110">
    <property type="entry name" value="RESPONSE_REGULATORY"/>
    <property type="match status" value="2"/>
</dbReference>
<dbReference type="SMART" id="SM00388">
    <property type="entry name" value="HisKA"/>
    <property type="match status" value="1"/>
</dbReference>
<gene>
    <name evidence="7" type="ORF">DB32_002241</name>
</gene>
<evidence type="ECO:0000256" key="2">
    <source>
        <dbReference type="ARBA" id="ARBA00012438"/>
    </source>
</evidence>
<feature type="modified residue" description="4-aspartylphosphate" evidence="4">
    <location>
        <position position="447"/>
    </location>
</feature>
<accession>A0A0F6W1K3</accession>
<keyword evidence="7" id="KW-0489">Methyltransferase</keyword>
<dbReference type="Pfam" id="PF00072">
    <property type="entry name" value="Response_reg"/>
    <property type="match status" value="1"/>
</dbReference>
<dbReference type="Gene3D" id="1.10.287.130">
    <property type="match status" value="1"/>
</dbReference>
<evidence type="ECO:0000256" key="3">
    <source>
        <dbReference type="ARBA" id="ARBA00022553"/>
    </source>
</evidence>
<dbReference type="PANTHER" id="PTHR43547">
    <property type="entry name" value="TWO-COMPONENT HISTIDINE KINASE"/>
    <property type="match status" value="1"/>
</dbReference>
<dbReference type="InterPro" id="IPR011006">
    <property type="entry name" value="CheY-like_superfamily"/>
</dbReference>
<dbReference type="STRING" id="927083.DB32_002241"/>
<sequence length="525" mass="56585">MGESDREALILNVNDNLAARYMVTRMLRGAGYRVAEAATGQRAIELARGLPQPDVIVLDVKLPDLDGFEVCRQLKSCSETSSIKVLHTSAAFVTPDKKVLGLEVGADGYLTQPFEPQELIATVRSLLRLRFAELELRARAERLIEADRRKDEFLAMLGHELRNPLAAISSALPLLAMQPARDPLEDRARAVIDRQTKQLARLVGDLLEVARVTRGAIELRRERLDLRSWIATLAASVTDALPNANTRRLELALGEDPVYVEGDAARIEQIFTNLLDNAIRHTRPGGRIEIALRTLTDVEPHPGGVAELTLRDDGDGIAPEVLPKLFATFYQAAPGIARSAGGLGLGLSLVKRLIELHGGSVAARSDGLGRGSEFAVRFPLARPEAAKDGGSGERAAGGVVLLSPDDRTGETLRDLIGLWGHAATFVRDLPAALDTIALAGADLVLIDVAGMSGARDVVRRVRAATKAAPHGEARIAAIVAADDHTARRRVEDAGFDVMLEAPVDASSLREVLETTLRARSQRRSA</sequence>
<dbReference type="SMART" id="SM00448">
    <property type="entry name" value="REC"/>
    <property type="match status" value="2"/>
</dbReference>
<evidence type="ECO:0000256" key="4">
    <source>
        <dbReference type="PROSITE-ProRule" id="PRU00169"/>
    </source>
</evidence>
<dbReference type="Gene3D" id="3.30.565.10">
    <property type="entry name" value="Histidine kinase-like ATPase, C-terminal domain"/>
    <property type="match status" value="1"/>
</dbReference>
<dbReference type="Pfam" id="PF00512">
    <property type="entry name" value="HisKA"/>
    <property type="match status" value="1"/>
</dbReference>
<reference evidence="7 8" key="1">
    <citation type="submission" date="2015-03" db="EMBL/GenBank/DDBJ databases">
        <title>Genome assembly of Sandaracinus amylolyticus DSM 53668.</title>
        <authorList>
            <person name="Sharma G."/>
            <person name="Subramanian S."/>
        </authorList>
    </citation>
    <scope>NUCLEOTIDE SEQUENCE [LARGE SCALE GENOMIC DNA]</scope>
    <source>
        <strain evidence="7 8">DSM 53668</strain>
    </source>
</reference>
<dbReference type="SUPFAM" id="SSF47384">
    <property type="entry name" value="Homodimeric domain of signal transducing histidine kinase"/>
    <property type="match status" value="1"/>
</dbReference>
<organism evidence="7 8">
    <name type="scientific">Sandaracinus amylolyticus</name>
    <dbReference type="NCBI Taxonomy" id="927083"/>
    <lineage>
        <taxon>Bacteria</taxon>
        <taxon>Pseudomonadati</taxon>
        <taxon>Myxococcota</taxon>
        <taxon>Polyangia</taxon>
        <taxon>Polyangiales</taxon>
        <taxon>Sandaracinaceae</taxon>
        <taxon>Sandaracinus</taxon>
    </lineage>
</organism>
<dbReference type="InterPro" id="IPR003594">
    <property type="entry name" value="HATPase_dom"/>
</dbReference>
<dbReference type="SUPFAM" id="SSF52172">
    <property type="entry name" value="CheY-like"/>
    <property type="match status" value="2"/>
</dbReference>
<dbReference type="InterPro" id="IPR036890">
    <property type="entry name" value="HATPase_C_sf"/>
</dbReference>
<feature type="domain" description="Histidine kinase" evidence="5">
    <location>
        <begin position="156"/>
        <end position="382"/>
    </location>
</feature>
<dbReference type="Proteomes" id="UP000034883">
    <property type="component" value="Chromosome"/>
</dbReference>
<dbReference type="PROSITE" id="PS50109">
    <property type="entry name" value="HIS_KIN"/>
    <property type="match status" value="1"/>
</dbReference>